<dbReference type="Pfam" id="PF04116">
    <property type="entry name" value="FA_hydroxylase"/>
    <property type="match status" value="1"/>
</dbReference>
<feature type="domain" description="Fatty acid hydroxylase" evidence="6">
    <location>
        <begin position="137"/>
        <end position="277"/>
    </location>
</feature>
<sequence>MKSPRFVTLQLVARRCKYYAFINAFICSVGLGSYLAVSSAHSAMTGVGVVYGASSLRILAMVKWFEWIATKKAQIHGPKRVQLTQEQSGAIYRRILWLVVPTECVSFWFAQQTIAEDSVDWRSFLTEYAWFVPKSLLFEVLFDLFHYCMHWTCHSSAWLYQHVHKQHHLHLHPCPLSTYEQDGVDLFLTNMLPFFLAWSLSFPFSAFQLHLLFAYKTYVEVAGHSGLEVKGFSFPQMPLLNNVTSICLRVHDHDLHHTHPRWNFAKRFSLWDKVFGTFRPGRPLTEKYH</sequence>
<evidence type="ECO:0000259" key="6">
    <source>
        <dbReference type="Pfam" id="PF04116"/>
    </source>
</evidence>
<dbReference type="Proteomes" id="UP000002640">
    <property type="component" value="Unassembled WGS sequence"/>
</dbReference>
<dbReference type="KEGG" id="psoj:PHYSODRAFT_472109"/>
<name>G4YK44_PHYSP</name>
<dbReference type="GO" id="GO:0008610">
    <property type="term" value="P:lipid biosynthetic process"/>
    <property type="evidence" value="ECO:0007669"/>
    <property type="project" value="InterPro"/>
</dbReference>
<dbReference type="EMBL" id="JH159151">
    <property type="protein sequence ID" value="EGZ27806.1"/>
    <property type="molecule type" value="Genomic_DNA"/>
</dbReference>
<proteinExistence type="predicted"/>
<keyword evidence="3 5" id="KW-1133">Transmembrane helix</keyword>
<keyword evidence="2 5" id="KW-0812">Transmembrane</keyword>
<dbReference type="GO" id="GO:0005506">
    <property type="term" value="F:iron ion binding"/>
    <property type="evidence" value="ECO:0007669"/>
    <property type="project" value="InterPro"/>
</dbReference>
<accession>G4YK44</accession>
<keyword evidence="8" id="KW-1185">Reference proteome</keyword>
<evidence type="ECO:0000256" key="3">
    <source>
        <dbReference type="ARBA" id="ARBA00022989"/>
    </source>
</evidence>
<evidence type="ECO:0000313" key="7">
    <source>
        <dbReference type="EMBL" id="EGZ27806.1"/>
    </source>
</evidence>
<evidence type="ECO:0000256" key="2">
    <source>
        <dbReference type="ARBA" id="ARBA00022692"/>
    </source>
</evidence>
<dbReference type="InterPro" id="IPR050307">
    <property type="entry name" value="Sterol_Desaturase_Related"/>
</dbReference>
<protein>
    <recommendedName>
        <fullName evidence="6">Fatty acid hydroxylase domain-containing protein</fullName>
    </recommendedName>
</protein>
<dbReference type="InParanoid" id="G4YK44"/>
<dbReference type="OMA" id="DFFHFAM"/>
<dbReference type="GO" id="GO:0016491">
    <property type="term" value="F:oxidoreductase activity"/>
    <property type="evidence" value="ECO:0007669"/>
    <property type="project" value="InterPro"/>
</dbReference>
<dbReference type="PANTHER" id="PTHR11863">
    <property type="entry name" value="STEROL DESATURASE"/>
    <property type="match status" value="1"/>
</dbReference>
<dbReference type="AlphaFoldDB" id="G4YK44"/>
<evidence type="ECO:0000256" key="4">
    <source>
        <dbReference type="ARBA" id="ARBA00023136"/>
    </source>
</evidence>
<organism evidence="7 8">
    <name type="scientific">Phytophthora sojae (strain P6497)</name>
    <name type="common">Soybean stem and root rot agent</name>
    <name type="synonym">Phytophthora megasperma f. sp. glycines</name>
    <dbReference type="NCBI Taxonomy" id="1094619"/>
    <lineage>
        <taxon>Eukaryota</taxon>
        <taxon>Sar</taxon>
        <taxon>Stramenopiles</taxon>
        <taxon>Oomycota</taxon>
        <taxon>Peronosporomycetes</taxon>
        <taxon>Peronosporales</taxon>
        <taxon>Peronosporaceae</taxon>
        <taxon>Phytophthora</taxon>
    </lineage>
</organism>
<keyword evidence="4 5" id="KW-0472">Membrane</keyword>
<dbReference type="STRING" id="1094619.G4YK44"/>
<dbReference type="GeneID" id="20654188"/>
<dbReference type="RefSeq" id="XP_009515081.1">
    <property type="nucleotide sequence ID" value="XM_009516786.1"/>
</dbReference>
<dbReference type="GO" id="GO:0016020">
    <property type="term" value="C:membrane"/>
    <property type="evidence" value="ECO:0007669"/>
    <property type="project" value="UniProtKB-SubCell"/>
</dbReference>
<evidence type="ECO:0000256" key="5">
    <source>
        <dbReference type="SAM" id="Phobius"/>
    </source>
</evidence>
<evidence type="ECO:0000313" key="8">
    <source>
        <dbReference type="Proteomes" id="UP000002640"/>
    </source>
</evidence>
<dbReference type="InterPro" id="IPR006694">
    <property type="entry name" value="Fatty_acid_hydroxylase"/>
</dbReference>
<reference evidence="7 8" key="1">
    <citation type="journal article" date="2006" name="Science">
        <title>Phytophthora genome sequences uncover evolutionary origins and mechanisms of pathogenesis.</title>
        <authorList>
            <person name="Tyler B.M."/>
            <person name="Tripathy S."/>
            <person name="Zhang X."/>
            <person name="Dehal P."/>
            <person name="Jiang R.H."/>
            <person name="Aerts A."/>
            <person name="Arredondo F.D."/>
            <person name="Baxter L."/>
            <person name="Bensasson D."/>
            <person name="Beynon J.L."/>
            <person name="Chapman J."/>
            <person name="Damasceno C.M."/>
            <person name="Dorrance A.E."/>
            <person name="Dou D."/>
            <person name="Dickerman A.W."/>
            <person name="Dubchak I.L."/>
            <person name="Garbelotto M."/>
            <person name="Gijzen M."/>
            <person name="Gordon S.G."/>
            <person name="Govers F."/>
            <person name="Grunwald N.J."/>
            <person name="Huang W."/>
            <person name="Ivors K.L."/>
            <person name="Jones R.W."/>
            <person name="Kamoun S."/>
            <person name="Krampis K."/>
            <person name="Lamour K.H."/>
            <person name="Lee M.K."/>
            <person name="McDonald W.H."/>
            <person name="Medina M."/>
            <person name="Meijer H.J."/>
            <person name="Nordberg E.K."/>
            <person name="Maclean D.J."/>
            <person name="Ospina-Giraldo M.D."/>
            <person name="Morris P.F."/>
            <person name="Phuntumart V."/>
            <person name="Putnam N.H."/>
            <person name="Rash S."/>
            <person name="Rose J.K."/>
            <person name="Sakihama Y."/>
            <person name="Salamov A.A."/>
            <person name="Savidor A."/>
            <person name="Scheuring C.F."/>
            <person name="Smith B.M."/>
            <person name="Sobral B.W."/>
            <person name="Terry A."/>
            <person name="Torto-Alalibo T.A."/>
            <person name="Win J."/>
            <person name="Xu Z."/>
            <person name="Zhang H."/>
            <person name="Grigoriev I.V."/>
            <person name="Rokhsar D.S."/>
            <person name="Boore J.L."/>
        </authorList>
    </citation>
    <scope>NUCLEOTIDE SEQUENCE [LARGE SCALE GENOMIC DNA]</scope>
    <source>
        <strain evidence="7 8">P6497</strain>
    </source>
</reference>
<feature type="transmembrane region" description="Helical" evidence="5">
    <location>
        <begin position="20"/>
        <end position="37"/>
    </location>
</feature>
<comment type="subcellular location">
    <subcellularLocation>
        <location evidence="1">Membrane</location>
    </subcellularLocation>
</comment>
<evidence type="ECO:0000256" key="1">
    <source>
        <dbReference type="ARBA" id="ARBA00004370"/>
    </source>
</evidence>
<gene>
    <name evidence="7" type="ORF">PHYSODRAFT_472109</name>
</gene>